<dbReference type="AlphaFoldDB" id="A0AAP6BIQ1"/>
<reference evidence="2 4" key="1">
    <citation type="journal article" date="2023" name="Microb. Genom.">
        <title>Mesoterricola silvestris gen. nov., sp. nov., Mesoterricola sediminis sp. nov., Geothrix oryzae sp. nov., Geothrix edaphica sp. nov., Geothrix rubra sp. nov., and Geothrix limicola sp. nov., six novel members of Acidobacteriota isolated from soils.</title>
        <authorList>
            <person name="Weisberg A.J."/>
            <person name="Pearce E."/>
            <person name="Kramer C.G."/>
            <person name="Chang J.H."/>
            <person name="Clarke C.R."/>
        </authorList>
    </citation>
    <scope>NUCLEOTIDE SEQUENCE</scope>
    <source>
        <strain evidence="3 4">NB05-1H</strain>
        <strain evidence="2">NRRL_B-16521</strain>
    </source>
</reference>
<gene>
    <name evidence="2" type="ORF">PV399_38125</name>
    <name evidence="3" type="ORF">PV666_41405</name>
</gene>
<accession>A0AAP6BIQ1</accession>
<feature type="region of interest" description="Disordered" evidence="1">
    <location>
        <begin position="239"/>
        <end position="260"/>
    </location>
</feature>
<dbReference type="Proteomes" id="UP001282288">
    <property type="component" value="Unassembled WGS sequence"/>
</dbReference>
<comment type="caution">
    <text evidence="2">The sequence shown here is derived from an EMBL/GenBank/DDBJ whole genome shotgun (WGS) entry which is preliminary data.</text>
</comment>
<name>A0AAP6BIQ1_9ACTN</name>
<evidence type="ECO:0000313" key="5">
    <source>
        <dbReference type="Proteomes" id="UP001282288"/>
    </source>
</evidence>
<dbReference type="EMBL" id="JARAWP010000033">
    <property type="protein sequence ID" value="MDX3024287.1"/>
    <property type="molecule type" value="Genomic_DNA"/>
</dbReference>
<dbReference type="RefSeq" id="WP_010354634.1">
    <property type="nucleotide sequence ID" value="NZ_CP122369.1"/>
</dbReference>
<keyword evidence="4" id="KW-1185">Reference proteome</keyword>
<dbReference type="EMBL" id="JARAWC010000042">
    <property type="protein sequence ID" value="MDX2965488.1"/>
    <property type="molecule type" value="Genomic_DNA"/>
</dbReference>
<dbReference type="Proteomes" id="UP001272987">
    <property type="component" value="Unassembled WGS sequence"/>
</dbReference>
<dbReference type="GeneID" id="69812706"/>
<evidence type="ECO:0000313" key="2">
    <source>
        <dbReference type="EMBL" id="MDX2965488.1"/>
    </source>
</evidence>
<evidence type="ECO:0000313" key="4">
    <source>
        <dbReference type="Proteomes" id="UP001272987"/>
    </source>
</evidence>
<evidence type="ECO:0000313" key="3">
    <source>
        <dbReference type="EMBL" id="MDX3024287.1"/>
    </source>
</evidence>
<proteinExistence type="predicted"/>
<sequence>MSDGGGRFAPLRTHWKLTSAVAVALAALAVAVPVVLADSDDTPPCQAVPASTRALADDPTAATRALDPGADMGRMTAVRALFVERPCGDGGEALGRVVDAGTRTEGQPHTLEQARSAYGVVLALGKGRGPLPTGLTTAAARLLGEYVVDQNLYFGIDRDARHPAVTARQAATATDDPGRFLAPGEAHVDFSYSGSSLAGDARINALLARTVWDPEAFAIVYDAERAYFAHYLERLTDDGADPDHEAGAGKGSPTSGPDRDLSLFGNRFGALMGLRTEFVRDGTIPDLAAFDRTVREHTRGTYAPAGRRVTSRPAQGTIAARPVSGTAEGELMDGRGQVYPVLEKWAAARKTPGKRVAEMRRAIDGGYVPTFAYPY</sequence>
<protein>
    <submittedName>
        <fullName evidence="2">Uncharacterized protein</fullName>
    </submittedName>
</protein>
<organism evidence="2 5">
    <name type="scientific">Streptomyces acidiscabies</name>
    <dbReference type="NCBI Taxonomy" id="42234"/>
    <lineage>
        <taxon>Bacteria</taxon>
        <taxon>Bacillati</taxon>
        <taxon>Actinomycetota</taxon>
        <taxon>Actinomycetes</taxon>
        <taxon>Kitasatosporales</taxon>
        <taxon>Streptomycetaceae</taxon>
        <taxon>Streptomyces</taxon>
    </lineage>
</organism>
<evidence type="ECO:0000256" key="1">
    <source>
        <dbReference type="SAM" id="MobiDB-lite"/>
    </source>
</evidence>